<comment type="subcellular location">
    <subcellularLocation>
        <location evidence="1">Cell inner membrane</location>
        <topology evidence="1">Multi-pass membrane protein</topology>
    </subcellularLocation>
</comment>
<evidence type="ECO:0000256" key="9">
    <source>
        <dbReference type="ARBA" id="ARBA00023224"/>
    </source>
</evidence>
<dbReference type="Pfam" id="PF00672">
    <property type="entry name" value="HAMP"/>
    <property type="match status" value="1"/>
</dbReference>
<keyword evidence="17" id="KW-1185">Reference proteome</keyword>
<dbReference type="GO" id="GO:0007165">
    <property type="term" value="P:signal transduction"/>
    <property type="evidence" value="ECO:0007669"/>
    <property type="project" value="UniProtKB-KW"/>
</dbReference>
<dbReference type="CDD" id="cd06225">
    <property type="entry name" value="HAMP"/>
    <property type="match status" value="1"/>
</dbReference>
<dbReference type="InterPro" id="IPR003122">
    <property type="entry name" value="Tar_rcpt_lig-bd"/>
</dbReference>
<dbReference type="PROSITE" id="PS50885">
    <property type="entry name" value="HAMP"/>
    <property type="match status" value="1"/>
</dbReference>
<gene>
    <name evidence="16" type="ORF">CKA81_02950</name>
</gene>
<evidence type="ECO:0000256" key="2">
    <source>
        <dbReference type="ARBA" id="ARBA00022475"/>
    </source>
</evidence>
<evidence type="ECO:0000259" key="14">
    <source>
        <dbReference type="PROSITE" id="PS50111"/>
    </source>
</evidence>
<accession>A0A410G9F3</accession>
<feature type="domain" description="HAMP" evidence="15">
    <location>
        <begin position="243"/>
        <end position="295"/>
    </location>
</feature>
<evidence type="ECO:0000256" key="5">
    <source>
        <dbReference type="ARBA" id="ARBA00022519"/>
    </source>
</evidence>
<evidence type="ECO:0000259" key="15">
    <source>
        <dbReference type="PROSITE" id="PS50885"/>
    </source>
</evidence>
<dbReference type="InterPro" id="IPR003660">
    <property type="entry name" value="HAMP_dom"/>
</dbReference>
<evidence type="ECO:0000256" key="11">
    <source>
        <dbReference type="PROSITE-ProRule" id="PRU00284"/>
    </source>
</evidence>
<comment type="similarity">
    <text evidence="10">Belongs to the methyl-accepting chemotaxis (MCP) protein family.</text>
</comment>
<dbReference type="SUPFAM" id="SSF58104">
    <property type="entry name" value="Methyl-accepting chemotaxis protein (MCP) signaling domain"/>
    <property type="match status" value="1"/>
</dbReference>
<dbReference type="Pfam" id="PF02203">
    <property type="entry name" value="TarH"/>
    <property type="match status" value="1"/>
</dbReference>
<feature type="coiled-coil region" evidence="12">
    <location>
        <begin position="319"/>
        <end position="346"/>
    </location>
</feature>
<keyword evidence="7 13" id="KW-1133">Transmembrane helix</keyword>
<keyword evidence="2" id="KW-1003">Cell membrane</keyword>
<keyword evidence="5" id="KW-0997">Cell inner membrane</keyword>
<dbReference type="KEGG" id="pus:CKA81_02950"/>
<evidence type="ECO:0000256" key="10">
    <source>
        <dbReference type="ARBA" id="ARBA00029447"/>
    </source>
</evidence>
<evidence type="ECO:0000256" key="4">
    <source>
        <dbReference type="ARBA" id="ARBA00022500"/>
    </source>
</evidence>
<dbReference type="PROSITE" id="PS50111">
    <property type="entry name" value="CHEMOTAXIS_TRANSDUC_2"/>
    <property type="match status" value="1"/>
</dbReference>
<keyword evidence="12" id="KW-0175">Coiled coil</keyword>
<evidence type="ECO:0000256" key="13">
    <source>
        <dbReference type="SAM" id="Phobius"/>
    </source>
</evidence>
<dbReference type="SMART" id="SM00283">
    <property type="entry name" value="MA"/>
    <property type="match status" value="1"/>
</dbReference>
<dbReference type="InterPro" id="IPR004090">
    <property type="entry name" value="Chemotax_Me-accpt_rcpt"/>
</dbReference>
<evidence type="ECO:0000313" key="17">
    <source>
        <dbReference type="Proteomes" id="UP000283474"/>
    </source>
</evidence>
<keyword evidence="9 11" id="KW-0807">Transducer</keyword>
<protein>
    <submittedName>
        <fullName evidence="16">Methyl-accepting chemotaxis protein</fullName>
    </submittedName>
</protein>
<dbReference type="Proteomes" id="UP000283474">
    <property type="component" value="Chromosome"/>
</dbReference>
<dbReference type="OrthoDB" id="9806477at2"/>
<evidence type="ECO:0000256" key="1">
    <source>
        <dbReference type="ARBA" id="ARBA00004429"/>
    </source>
</evidence>
<feature type="transmembrane region" description="Helical" evidence="13">
    <location>
        <begin position="216"/>
        <end position="241"/>
    </location>
</feature>
<name>A0A410G9F3_9BURK</name>
<evidence type="ECO:0000256" key="8">
    <source>
        <dbReference type="ARBA" id="ARBA00023136"/>
    </source>
</evidence>
<organism evidence="16 17">
    <name type="scientific">Pollutimonas thiosulfatoxidans</name>
    <dbReference type="NCBI Taxonomy" id="2028345"/>
    <lineage>
        <taxon>Bacteria</taxon>
        <taxon>Pseudomonadati</taxon>
        <taxon>Pseudomonadota</taxon>
        <taxon>Betaproteobacteria</taxon>
        <taxon>Burkholderiales</taxon>
        <taxon>Alcaligenaceae</taxon>
        <taxon>Pollutimonas</taxon>
    </lineage>
</organism>
<dbReference type="GO" id="GO:0006935">
    <property type="term" value="P:chemotaxis"/>
    <property type="evidence" value="ECO:0007669"/>
    <property type="project" value="UniProtKB-KW"/>
</dbReference>
<dbReference type="CDD" id="cd11386">
    <property type="entry name" value="MCP_signal"/>
    <property type="match status" value="1"/>
</dbReference>
<keyword evidence="8 13" id="KW-0472">Membrane</keyword>
<sequence length="583" mass="62280">MSISKLFTRMKIRTSLILVLVFFLIMLVAGAALGVLSLRANNRALDNIVANQRLGATLYSVIDNYKNVQTILGRAVTSYMVNSDQQSYAIASEWGGTTDASATSALSDESRALIDEARKEYDQSLVRFAGYRELAAKAHDPESRYARVIDAYASLMEGGVLPLLEMLTAGEVAKYHAFLGSTTLFLEEDLYSSLGSLEAYQQRIIDRAYREEGEHYAIVLKLVGGAMVLCVLIALLAYAFLGRMVLRPLREAGTHFDRIASGDLTQRVDVRSRNEIGLLYESLRRMQESLTRTVSTVREGVEEITLGSREIFMGNTDLSSRTEQQAASLQETAASMEQLAATVRQNTDNALQADTLAKGASDVAQRGGDAVSAVVGTMSEITTSSSKMVEIVGVIDGIAFQTNILALNAAVEAARAGEQGKGFAVVAGEVRSLAQRSAQAAKEIKVLIEEAQQKVAAGAKQAGQAGDIMREVVGSVQGVTTIMGEIASASHEQSDGIEQVNQAVTQMDSVTQQNAALVEEAAAAAGSLQEQAARLTDAVAVFKINTSEVIDVAAARLQHSDSGDKSAAERLGLTSTFGALARS</sequence>
<dbReference type="RefSeq" id="WP_128353968.1">
    <property type="nucleotide sequence ID" value="NZ_CP022987.1"/>
</dbReference>
<evidence type="ECO:0000256" key="6">
    <source>
        <dbReference type="ARBA" id="ARBA00022692"/>
    </source>
</evidence>
<evidence type="ECO:0000256" key="7">
    <source>
        <dbReference type="ARBA" id="ARBA00022989"/>
    </source>
</evidence>
<dbReference type="PANTHER" id="PTHR43531:SF14">
    <property type="entry name" value="METHYL-ACCEPTING CHEMOTAXIS PROTEIN I-RELATED"/>
    <property type="match status" value="1"/>
</dbReference>
<dbReference type="EMBL" id="CP022987">
    <property type="protein sequence ID" value="QAA92916.1"/>
    <property type="molecule type" value="Genomic_DNA"/>
</dbReference>
<dbReference type="Pfam" id="PF00015">
    <property type="entry name" value="MCPsignal"/>
    <property type="match status" value="1"/>
</dbReference>
<dbReference type="GO" id="GO:0005886">
    <property type="term" value="C:plasma membrane"/>
    <property type="evidence" value="ECO:0007669"/>
    <property type="project" value="UniProtKB-SubCell"/>
</dbReference>
<keyword evidence="4" id="KW-0145">Chemotaxis</keyword>
<evidence type="ECO:0000313" key="16">
    <source>
        <dbReference type="EMBL" id="QAA92916.1"/>
    </source>
</evidence>
<dbReference type="InterPro" id="IPR004089">
    <property type="entry name" value="MCPsignal_dom"/>
</dbReference>
<dbReference type="PANTHER" id="PTHR43531">
    <property type="entry name" value="PROTEIN ICFG"/>
    <property type="match status" value="1"/>
</dbReference>
<evidence type="ECO:0000256" key="3">
    <source>
        <dbReference type="ARBA" id="ARBA00022481"/>
    </source>
</evidence>
<keyword evidence="6 13" id="KW-0812">Transmembrane</keyword>
<dbReference type="InterPro" id="IPR051310">
    <property type="entry name" value="MCP_chemotaxis"/>
</dbReference>
<dbReference type="PRINTS" id="PR00260">
    <property type="entry name" value="CHEMTRNSDUCR"/>
</dbReference>
<keyword evidence="3" id="KW-0488">Methylation</keyword>
<dbReference type="FunFam" id="1.10.287.950:FF:000001">
    <property type="entry name" value="Methyl-accepting chemotaxis sensory transducer"/>
    <property type="match status" value="1"/>
</dbReference>
<evidence type="ECO:0000256" key="12">
    <source>
        <dbReference type="SAM" id="Coils"/>
    </source>
</evidence>
<dbReference type="GO" id="GO:0004888">
    <property type="term" value="F:transmembrane signaling receptor activity"/>
    <property type="evidence" value="ECO:0007669"/>
    <property type="project" value="InterPro"/>
</dbReference>
<dbReference type="SMART" id="SM00304">
    <property type="entry name" value="HAMP"/>
    <property type="match status" value="1"/>
</dbReference>
<feature type="domain" description="Methyl-accepting transducer" evidence="14">
    <location>
        <begin position="300"/>
        <end position="529"/>
    </location>
</feature>
<dbReference type="Gene3D" id="1.10.287.950">
    <property type="entry name" value="Methyl-accepting chemotaxis protein"/>
    <property type="match status" value="1"/>
</dbReference>
<proteinExistence type="inferred from homology"/>
<dbReference type="AlphaFoldDB" id="A0A410G9F3"/>
<reference evidence="16 17" key="1">
    <citation type="submission" date="2017-08" db="EMBL/GenBank/DDBJ databases">
        <authorList>
            <person name="Park S.-J."/>
            <person name="Kim H."/>
        </authorList>
    </citation>
    <scope>NUCLEOTIDE SEQUENCE [LARGE SCALE GENOMIC DNA]</scope>
    <source>
        <strain evidence="17">ye3</strain>
    </source>
</reference>